<evidence type="ECO:0000256" key="1">
    <source>
        <dbReference type="SAM" id="Coils"/>
    </source>
</evidence>
<keyword evidence="3" id="KW-1185">Reference proteome</keyword>
<dbReference type="Proteomes" id="UP000655589">
    <property type="component" value="Unassembled WGS sequence"/>
</dbReference>
<evidence type="ECO:0000313" key="2">
    <source>
        <dbReference type="EMBL" id="GGM31879.1"/>
    </source>
</evidence>
<reference evidence="2" key="1">
    <citation type="journal article" date="2014" name="Int. J. Syst. Evol. Microbiol.">
        <title>Complete genome sequence of Corynebacterium casei LMG S-19264T (=DSM 44701T), isolated from a smear-ripened cheese.</title>
        <authorList>
            <consortium name="US DOE Joint Genome Institute (JGI-PGF)"/>
            <person name="Walter F."/>
            <person name="Albersmeier A."/>
            <person name="Kalinowski J."/>
            <person name="Ruckert C."/>
        </authorList>
    </citation>
    <scope>NUCLEOTIDE SEQUENCE</scope>
    <source>
        <strain evidence="2">JCM 3051</strain>
    </source>
</reference>
<dbReference type="EMBL" id="BMPT01000012">
    <property type="protein sequence ID" value="GGM31879.1"/>
    <property type="molecule type" value="Genomic_DNA"/>
</dbReference>
<organism evidence="2 3">
    <name type="scientific">Promicromonospora citrea</name>
    <dbReference type="NCBI Taxonomy" id="43677"/>
    <lineage>
        <taxon>Bacteria</taxon>
        <taxon>Bacillati</taxon>
        <taxon>Actinomycetota</taxon>
        <taxon>Actinomycetes</taxon>
        <taxon>Micrococcales</taxon>
        <taxon>Promicromonosporaceae</taxon>
        <taxon>Promicromonospora</taxon>
    </lineage>
</organism>
<proteinExistence type="predicted"/>
<keyword evidence="1" id="KW-0175">Coiled coil</keyword>
<feature type="coiled-coil region" evidence="1">
    <location>
        <begin position="34"/>
        <end position="68"/>
    </location>
</feature>
<dbReference type="AlphaFoldDB" id="A0A8H9GIY9"/>
<gene>
    <name evidence="2" type="ORF">GCM10010102_29090</name>
</gene>
<sequence>MAQDARPGERSPTPSLDTELGAQLDAAAGAVAEHRRLTERLDVLRSALASARAARADAEGALARATADLRRITGPGPAALLAAVRGRRPALLADLRAEETAAAARVADARRAIDDDERESEAVRAVLTGLGDVDGWYAGALAAAETWAVQTASPAAPELRRLGRSAQALRRELTGLDELSAAADRAATALTAALGHLDDAWERAQDERRARTKPFRRHTVILTDERKADRMDQAVGQMHQAGEALRVLASRLDGIGLDRAAGLMAADFLGPFDFLFDAAPLHRSFVDGIAGAGDRVHDALDAVDRARVAIAASRVEVGGRLADLDRRREELLRGL</sequence>
<reference evidence="2" key="2">
    <citation type="submission" date="2020-09" db="EMBL/GenBank/DDBJ databases">
        <authorList>
            <person name="Sun Q."/>
            <person name="Ohkuma M."/>
        </authorList>
    </citation>
    <scope>NUCLEOTIDE SEQUENCE</scope>
    <source>
        <strain evidence="2">JCM 3051</strain>
    </source>
</reference>
<protein>
    <submittedName>
        <fullName evidence="2">Uncharacterized protein</fullName>
    </submittedName>
</protein>
<evidence type="ECO:0000313" key="3">
    <source>
        <dbReference type="Proteomes" id="UP000655589"/>
    </source>
</evidence>
<comment type="caution">
    <text evidence="2">The sequence shown here is derived from an EMBL/GenBank/DDBJ whole genome shotgun (WGS) entry which is preliminary data.</text>
</comment>
<name>A0A8H9GIY9_9MICO</name>
<accession>A0A8H9GIY9</accession>
<dbReference type="RefSeq" id="WP_189087083.1">
    <property type="nucleotide sequence ID" value="NZ_BMPT01000012.1"/>
</dbReference>